<evidence type="ECO:0000313" key="4">
    <source>
        <dbReference type="EMBL" id="KAJ7017836.1"/>
    </source>
</evidence>
<dbReference type="Gene3D" id="3.40.50.720">
    <property type="entry name" value="NAD(P)-binding Rossmann-like Domain"/>
    <property type="match status" value="1"/>
</dbReference>
<dbReference type="InterPro" id="IPR008030">
    <property type="entry name" value="NmrA-like"/>
</dbReference>
<dbReference type="GO" id="GO:0005634">
    <property type="term" value="C:nucleus"/>
    <property type="evidence" value="ECO:0007669"/>
    <property type="project" value="TreeGrafter"/>
</dbReference>
<dbReference type="SUPFAM" id="SSF51735">
    <property type="entry name" value="NAD(P)-binding Rossmann-fold domains"/>
    <property type="match status" value="1"/>
</dbReference>
<dbReference type="Pfam" id="PF05368">
    <property type="entry name" value="NmrA"/>
    <property type="match status" value="1"/>
</dbReference>
<sequence>MPIITIFGANGTQGSSVLEMVLANGKFTPRAVSRSLESPGSKALIARGIEVAVANLFDKESVVNAMRGSEAVYAVTVSSTDPEGKGELVQGKNLVDAAKEVGVQFFIWSSMLNATKLSRGLYKHIYHYDNKAEIEDYLRLSGVPHAVVFMGWFVENLWTLDSLQKTETGYTLPIPKFAPEDVQEAVWIAHDLGQAAVALLTHYSDPSKGVLGKTYPVVSWRFTYPELAKEIAAAIKKEVTFTPPETSGLLELDEMFLLQAKIGYGGTPVPNPELVALGVKFASLKEFIEAEIVPRFA</sequence>
<dbReference type="EMBL" id="JARJCM010000376">
    <property type="protein sequence ID" value="KAJ7017836.1"/>
    <property type="molecule type" value="Genomic_DNA"/>
</dbReference>
<evidence type="ECO:0000259" key="3">
    <source>
        <dbReference type="Pfam" id="PF05368"/>
    </source>
</evidence>
<proteinExistence type="inferred from homology"/>
<dbReference type="InterPro" id="IPR036291">
    <property type="entry name" value="NAD(P)-bd_dom_sf"/>
</dbReference>
<dbReference type="InterPro" id="IPR051164">
    <property type="entry name" value="NmrA-like_oxidored"/>
</dbReference>
<dbReference type="AlphaFoldDB" id="A0AAD6RYF3"/>
<dbReference type="CDD" id="cd05251">
    <property type="entry name" value="NmrA_like_SDR_a"/>
    <property type="match status" value="1"/>
</dbReference>
<dbReference type="PANTHER" id="PTHR42748">
    <property type="entry name" value="NITROGEN METABOLITE REPRESSION PROTEIN NMRA FAMILY MEMBER"/>
    <property type="match status" value="1"/>
</dbReference>
<feature type="domain" description="NmrA-like" evidence="3">
    <location>
        <begin position="4"/>
        <end position="242"/>
    </location>
</feature>
<protein>
    <recommendedName>
        <fullName evidence="3">NmrA-like domain-containing protein</fullName>
    </recommendedName>
</protein>
<evidence type="ECO:0000256" key="2">
    <source>
        <dbReference type="ARBA" id="ARBA00022857"/>
    </source>
</evidence>
<keyword evidence="5" id="KW-1185">Reference proteome</keyword>
<evidence type="ECO:0000256" key="1">
    <source>
        <dbReference type="ARBA" id="ARBA00006328"/>
    </source>
</evidence>
<organism evidence="4 5">
    <name type="scientific">Mycena alexandri</name>
    <dbReference type="NCBI Taxonomy" id="1745969"/>
    <lineage>
        <taxon>Eukaryota</taxon>
        <taxon>Fungi</taxon>
        <taxon>Dikarya</taxon>
        <taxon>Basidiomycota</taxon>
        <taxon>Agaricomycotina</taxon>
        <taxon>Agaricomycetes</taxon>
        <taxon>Agaricomycetidae</taxon>
        <taxon>Agaricales</taxon>
        <taxon>Marasmiineae</taxon>
        <taxon>Mycenaceae</taxon>
        <taxon>Mycena</taxon>
    </lineage>
</organism>
<dbReference type="PANTHER" id="PTHR42748:SF31">
    <property type="entry name" value="NMRA-LIKE DOMAIN-CONTAINING PROTEIN-RELATED"/>
    <property type="match status" value="1"/>
</dbReference>
<accession>A0AAD6RYF3</accession>
<comment type="caution">
    <text evidence="4">The sequence shown here is derived from an EMBL/GenBank/DDBJ whole genome shotgun (WGS) entry which is preliminary data.</text>
</comment>
<comment type="similarity">
    <text evidence="1">Belongs to the NmrA-type oxidoreductase family.</text>
</comment>
<name>A0AAD6RYF3_9AGAR</name>
<gene>
    <name evidence="4" type="ORF">C8F04DRAFT_1053553</name>
</gene>
<keyword evidence="2" id="KW-0521">NADP</keyword>
<reference evidence="4" key="1">
    <citation type="submission" date="2023-03" db="EMBL/GenBank/DDBJ databases">
        <title>Massive genome expansion in bonnet fungi (Mycena s.s.) driven by repeated elements and novel gene families across ecological guilds.</title>
        <authorList>
            <consortium name="Lawrence Berkeley National Laboratory"/>
            <person name="Harder C.B."/>
            <person name="Miyauchi S."/>
            <person name="Viragh M."/>
            <person name="Kuo A."/>
            <person name="Thoen E."/>
            <person name="Andreopoulos B."/>
            <person name="Lu D."/>
            <person name="Skrede I."/>
            <person name="Drula E."/>
            <person name="Henrissat B."/>
            <person name="Morin E."/>
            <person name="Kohler A."/>
            <person name="Barry K."/>
            <person name="LaButti K."/>
            <person name="Morin E."/>
            <person name="Salamov A."/>
            <person name="Lipzen A."/>
            <person name="Mereny Z."/>
            <person name="Hegedus B."/>
            <person name="Baldrian P."/>
            <person name="Stursova M."/>
            <person name="Weitz H."/>
            <person name="Taylor A."/>
            <person name="Grigoriev I.V."/>
            <person name="Nagy L.G."/>
            <person name="Martin F."/>
            <person name="Kauserud H."/>
        </authorList>
    </citation>
    <scope>NUCLEOTIDE SEQUENCE</scope>
    <source>
        <strain evidence="4">CBHHK200</strain>
    </source>
</reference>
<dbReference type="Proteomes" id="UP001218188">
    <property type="component" value="Unassembled WGS sequence"/>
</dbReference>
<dbReference type="Gene3D" id="3.90.25.10">
    <property type="entry name" value="UDP-galactose 4-epimerase, domain 1"/>
    <property type="match status" value="1"/>
</dbReference>
<evidence type="ECO:0000313" key="5">
    <source>
        <dbReference type="Proteomes" id="UP001218188"/>
    </source>
</evidence>